<dbReference type="RefSeq" id="WP_409140389.1">
    <property type="nucleotide sequence ID" value="NZ_JBJXCW010000009.1"/>
</dbReference>
<comment type="caution">
    <text evidence="3">The sequence shown here is derived from an EMBL/GenBank/DDBJ whole genome shotgun (WGS) entry which is preliminary data.</text>
</comment>
<name>A0ABW9JVT8_9GAMM</name>
<dbReference type="InterPro" id="IPR049514">
    <property type="entry name" value="Fic-like_C"/>
</dbReference>
<sequence>MNLQQLKELLTRPEWAEVEIKKSARDFPADACSTICAFANCGGGYLILGVDETRLPNISGIDSDKFDDVQNQCLGLLKDIQKFSAPLVYDDPIKLQVENVLVLVIRIQDSKRANKPVKLREKGHWQAYVRKGSRDEKASDEELNRMMLDANSSGVTDQLLELNIESCFSQSTLKWYRKVYESRYNQKHYELSDVEFLDEFGLIREVGDDLKPTKAAILMFGTEKNLNRILNRKVVDAIWYHRNLEEPSTHERWADRRPEDDSPNLFDAWRILADRFMYWSERPFEIDETNLQRSNETPDYLGFREAAVNLLVHQDFADHLRVPKIEFFKDGSRYWNPGDSLVSDKGLAKGESAARNPLIIQTFNRIGLSERAGSGLRDIYIKWQQLDRPVPQIVNDRTAKTFQITLGKKPHVSELQEQLQQRIGVKLNQTQATVFASCILKPVSTEILVKALGLNAEEIAAALKYLTLQGLLTSNPNGYQASSHFQAPLAHIALDANESTLVVGDQASDQPHAKVTNLNEQDFKTDQPHEKSDQADIILIQTISAQLSKKQKLLITLFQVEMSLQELMKTAGVTHRINFKTKQLQPLISLGLVNETYPENSNHPLQAYVLSAKC</sequence>
<dbReference type="InterPro" id="IPR038461">
    <property type="entry name" value="Schlafen_AlbA_2_dom_sf"/>
</dbReference>
<evidence type="ECO:0000259" key="1">
    <source>
        <dbReference type="Pfam" id="PF04326"/>
    </source>
</evidence>
<proteinExistence type="predicted"/>
<dbReference type="Pfam" id="PF04326">
    <property type="entry name" value="SLFN_AlbA_2"/>
    <property type="match status" value="1"/>
</dbReference>
<organism evidence="3 4">
    <name type="scientific">Acinetobacter albensis</name>
    <dbReference type="NCBI Taxonomy" id="1673609"/>
    <lineage>
        <taxon>Bacteria</taxon>
        <taxon>Pseudomonadati</taxon>
        <taxon>Pseudomonadota</taxon>
        <taxon>Gammaproteobacteria</taxon>
        <taxon>Moraxellales</taxon>
        <taxon>Moraxellaceae</taxon>
        <taxon>Acinetobacter</taxon>
    </lineage>
</organism>
<dbReference type="InterPro" id="IPR007421">
    <property type="entry name" value="Schlafen_AlbA_2_dom"/>
</dbReference>
<dbReference type="Proteomes" id="UP001632339">
    <property type="component" value="Unassembled WGS sequence"/>
</dbReference>
<feature type="domain" description="Filamentation induced by cAMP protein Fic-like C-terminal" evidence="2">
    <location>
        <begin position="551"/>
        <end position="610"/>
    </location>
</feature>
<accession>A0ABW9JVT8</accession>
<protein>
    <submittedName>
        <fullName evidence="3">RNA-binding domain-containing protein</fullName>
    </submittedName>
</protein>
<dbReference type="Gene3D" id="3.30.950.30">
    <property type="entry name" value="Schlafen, AAA domain"/>
    <property type="match status" value="1"/>
</dbReference>
<dbReference type="Gene3D" id="3.30.565.60">
    <property type="match status" value="1"/>
</dbReference>
<keyword evidence="4" id="KW-1185">Reference proteome</keyword>
<dbReference type="EMBL" id="JBJXCW010000009">
    <property type="protein sequence ID" value="MFN0297866.1"/>
    <property type="molecule type" value="Genomic_DNA"/>
</dbReference>
<evidence type="ECO:0000313" key="4">
    <source>
        <dbReference type="Proteomes" id="UP001632339"/>
    </source>
</evidence>
<dbReference type="Pfam" id="PF21247">
    <property type="entry name" value="Fic-like_C"/>
    <property type="match status" value="1"/>
</dbReference>
<dbReference type="InterPro" id="IPR038475">
    <property type="entry name" value="RecG_C_sf"/>
</dbReference>
<reference evidence="3 4" key="1">
    <citation type="submission" date="2024-12" db="EMBL/GenBank/DDBJ databases">
        <title>C001-4G Acinetobacter sp. assembled genome.</title>
        <authorList>
            <person name="D'Arcy K."/>
            <person name="Kingdon A.D.H."/>
            <person name="Breen A."/>
            <person name="Mckeown C."/>
            <person name="Allman E."/>
            <person name="Sharma P."/>
            <person name="Mcleman A."/>
            <person name="Roberts A.P."/>
        </authorList>
    </citation>
    <scope>NUCLEOTIDE SEQUENCE [LARGE SCALE GENOMIC DNA]</scope>
    <source>
        <strain evidence="3 4">C1-4G</strain>
    </source>
</reference>
<evidence type="ECO:0000313" key="3">
    <source>
        <dbReference type="EMBL" id="MFN0297866.1"/>
    </source>
</evidence>
<evidence type="ECO:0000259" key="2">
    <source>
        <dbReference type="Pfam" id="PF21247"/>
    </source>
</evidence>
<dbReference type="Pfam" id="PF13749">
    <property type="entry name" value="HATPase_c_4"/>
    <property type="match status" value="1"/>
</dbReference>
<gene>
    <name evidence="3" type="ORF">ACKVE0_10085</name>
</gene>
<feature type="domain" description="Schlafen AlbA-2" evidence="1">
    <location>
        <begin position="14"/>
        <end position="138"/>
    </location>
</feature>
<dbReference type="PANTHER" id="PTHR30595:SF6">
    <property type="entry name" value="SCHLAFEN ALBA-2 DOMAIN-CONTAINING PROTEIN"/>
    <property type="match status" value="1"/>
</dbReference>
<dbReference type="PANTHER" id="PTHR30595">
    <property type="entry name" value="GLPR-RELATED TRANSCRIPTIONAL REPRESSOR"/>
    <property type="match status" value="1"/>
</dbReference>